<name>A0A562PFR9_9HYPH</name>
<keyword evidence="2" id="KW-1185">Reference proteome</keyword>
<dbReference type="Proteomes" id="UP000317122">
    <property type="component" value="Unassembled WGS sequence"/>
</dbReference>
<reference evidence="1 2" key="1">
    <citation type="journal article" date="2015" name="Stand. Genomic Sci.">
        <title>Genomic Encyclopedia of Bacterial and Archaeal Type Strains, Phase III: the genomes of soil and plant-associated and newly described type strains.</title>
        <authorList>
            <person name="Whitman W.B."/>
            <person name="Woyke T."/>
            <person name="Klenk H.P."/>
            <person name="Zhou Y."/>
            <person name="Lilburn T.G."/>
            <person name="Beck B.J."/>
            <person name="De Vos P."/>
            <person name="Vandamme P."/>
            <person name="Eisen J.A."/>
            <person name="Garrity G."/>
            <person name="Hugenholtz P."/>
            <person name="Kyrpides N.C."/>
        </authorList>
    </citation>
    <scope>NUCLEOTIDE SEQUENCE [LARGE SCALE GENOMIC DNA]</scope>
    <source>
        <strain evidence="1 2">CGMCC 1.2546</strain>
    </source>
</reference>
<comment type="caution">
    <text evidence="1">The sequence shown here is derived from an EMBL/GenBank/DDBJ whole genome shotgun (WGS) entry which is preliminary data.</text>
</comment>
<organism evidence="1 2">
    <name type="scientific">Mesorhizobium tianshanense</name>
    <dbReference type="NCBI Taxonomy" id="39844"/>
    <lineage>
        <taxon>Bacteria</taxon>
        <taxon>Pseudomonadati</taxon>
        <taxon>Pseudomonadota</taxon>
        <taxon>Alphaproteobacteria</taxon>
        <taxon>Hyphomicrobiales</taxon>
        <taxon>Phyllobacteriaceae</taxon>
        <taxon>Mesorhizobium</taxon>
    </lineage>
</organism>
<evidence type="ECO:0000313" key="1">
    <source>
        <dbReference type="EMBL" id="TWI43259.1"/>
    </source>
</evidence>
<dbReference type="RefSeq" id="WP_145711469.1">
    <property type="nucleotide sequence ID" value="NZ_BSPF01000102.1"/>
</dbReference>
<dbReference type="EMBL" id="VLKT01000001">
    <property type="protein sequence ID" value="TWI43259.1"/>
    <property type="molecule type" value="Genomic_DNA"/>
</dbReference>
<sequence length="60" mass="6205">MNTKFAASVLTALLYAQGLLGFAGLATVLLRDRAHASELVTASEMGASEMPSGPSLLVVR</sequence>
<gene>
    <name evidence="1" type="ORF">IQ26_00221</name>
</gene>
<protein>
    <submittedName>
        <fullName evidence="1">Uncharacterized protein</fullName>
    </submittedName>
</protein>
<dbReference type="OrthoDB" id="8096974at2"/>
<dbReference type="AlphaFoldDB" id="A0A562PFR9"/>
<evidence type="ECO:0000313" key="2">
    <source>
        <dbReference type="Proteomes" id="UP000317122"/>
    </source>
</evidence>
<accession>A0A562PFR9</accession>
<proteinExistence type="predicted"/>